<dbReference type="InterPro" id="IPR002347">
    <property type="entry name" value="SDR_fam"/>
</dbReference>
<dbReference type="PRINTS" id="PR00081">
    <property type="entry name" value="GDHRDH"/>
</dbReference>
<keyword evidence="2" id="KW-0521">NADP</keyword>
<evidence type="ECO:0000313" key="4">
    <source>
        <dbReference type="EMBL" id="CAF9921886.1"/>
    </source>
</evidence>
<dbReference type="OrthoDB" id="191139at2759"/>
<keyword evidence="5" id="KW-1185">Reference proteome</keyword>
<dbReference type="Gene3D" id="3.40.50.720">
    <property type="entry name" value="NAD(P)-binding Rossmann-like Domain"/>
    <property type="match status" value="1"/>
</dbReference>
<comment type="similarity">
    <text evidence="1">Belongs to the short-chain dehydrogenases/reductases (SDR) family.</text>
</comment>
<proteinExistence type="inferred from homology"/>
<evidence type="ECO:0008006" key="6">
    <source>
        <dbReference type="Google" id="ProtNLM"/>
    </source>
</evidence>
<evidence type="ECO:0000256" key="1">
    <source>
        <dbReference type="ARBA" id="ARBA00006484"/>
    </source>
</evidence>
<accession>A0A8H3FC11</accession>
<keyword evidence="3" id="KW-0560">Oxidoreductase</keyword>
<dbReference type="PANTHER" id="PTHR24320:SF282">
    <property type="entry name" value="WW DOMAIN-CONTAINING OXIDOREDUCTASE"/>
    <property type="match status" value="1"/>
</dbReference>
<evidence type="ECO:0000313" key="5">
    <source>
        <dbReference type="Proteomes" id="UP000664534"/>
    </source>
</evidence>
<protein>
    <recommendedName>
        <fullName evidence="6">NAD(P)-binding protein</fullName>
    </recommendedName>
</protein>
<dbReference type="AlphaFoldDB" id="A0A8H3FC11"/>
<reference evidence="4" key="1">
    <citation type="submission" date="2021-03" db="EMBL/GenBank/DDBJ databases">
        <authorList>
            <person name="Tagirdzhanova G."/>
        </authorList>
    </citation>
    <scope>NUCLEOTIDE SEQUENCE</scope>
</reference>
<name>A0A8H3FC11_9LECA</name>
<dbReference type="GO" id="GO:0016491">
    <property type="term" value="F:oxidoreductase activity"/>
    <property type="evidence" value="ECO:0007669"/>
    <property type="project" value="UniProtKB-KW"/>
</dbReference>
<dbReference type="Proteomes" id="UP000664534">
    <property type="component" value="Unassembled WGS sequence"/>
</dbReference>
<evidence type="ECO:0000256" key="2">
    <source>
        <dbReference type="ARBA" id="ARBA00022857"/>
    </source>
</evidence>
<evidence type="ECO:0000256" key="3">
    <source>
        <dbReference type="ARBA" id="ARBA00023002"/>
    </source>
</evidence>
<dbReference type="SUPFAM" id="SSF51735">
    <property type="entry name" value="NAD(P)-binding Rossmann-fold domains"/>
    <property type="match status" value="1"/>
</dbReference>
<comment type="caution">
    <text evidence="4">The sequence shown here is derived from an EMBL/GenBank/DDBJ whole genome shotgun (WGS) entry which is preliminary data.</text>
</comment>
<organism evidence="4 5">
    <name type="scientific">Imshaugia aleurites</name>
    <dbReference type="NCBI Taxonomy" id="172621"/>
    <lineage>
        <taxon>Eukaryota</taxon>
        <taxon>Fungi</taxon>
        <taxon>Dikarya</taxon>
        <taxon>Ascomycota</taxon>
        <taxon>Pezizomycotina</taxon>
        <taxon>Lecanoromycetes</taxon>
        <taxon>OSLEUM clade</taxon>
        <taxon>Lecanoromycetidae</taxon>
        <taxon>Lecanorales</taxon>
        <taxon>Lecanorineae</taxon>
        <taxon>Parmeliaceae</taxon>
        <taxon>Imshaugia</taxon>
    </lineage>
</organism>
<dbReference type="EMBL" id="CAJPDT010000029">
    <property type="protein sequence ID" value="CAF9921886.1"/>
    <property type="molecule type" value="Genomic_DNA"/>
</dbReference>
<dbReference type="PANTHER" id="PTHR24320">
    <property type="entry name" value="RETINOL DEHYDROGENASE"/>
    <property type="match status" value="1"/>
</dbReference>
<dbReference type="Pfam" id="PF00106">
    <property type="entry name" value="adh_short"/>
    <property type="match status" value="1"/>
</dbReference>
<dbReference type="InterPro" id="IPR036291">
    <property type="entry name" value="NAD(P)-bd_dom_sf"/>
</dbReference>
<sequence length="357" mass="39136">MAGQVPHSSNALSDQQATTTWQPFLELLEFRYLIFDSILTPSEAFSSYILPFTTTMVNFAVSDIPDLKDKVILVTGGNTGLGYEAIKALSAHGPAHIYMASRTESKATAAIADIQKINPSAQISYLPLDLTSFASIKAAAERFNSESHRLDILMLNAGIMAVPISHTKEGFEIQLGTNHLGHFLLTKLLLPTLQATTKLPNADVRMVCLTSDGHRFARTRDPLFSQTKLEQCGAWGRYGYSKLANILFAKELAKRYPDILSLSVHPGIVNTDLYQSTQKNNIFMKIGLMVGGWVRATVEQGALGQLWASVAPREKIVNGAFYTPVGSKSSGSWLAGDGKLAEEFWGWTEKEVESKGY</sequence>
<gene>
    <name evidence="4" type="ORF">IMSHALPRED_005278</name>
</gene>